<reference evidence="2" key="1">
    <citation type="journal article" date="2020" name="Fungal Divers.">
        <title>Resolving the Mortierellaceae phylogeny through synthesis of multi-gene phylogenetics and phylogenomics.</title>
        <authorList>
            <person name="Vandepol N."/>
            <person name="Liber J."/>
            <person name="Desiro A."/>
            <person name="Na H."/>
            <person name="Kennedy M."/>
            <person name="Barry K."/>
            <person name="Grigoriev I.V."/>
            <person name="Miller A.N."/>
            <person name="O'Donnell K."/>
            <person name="Stajich J.E."/>
            <person name="Bonito G."/>
        </authorList>
    </citation>
    <scope>NUCLEOTIDE SEQUENCE</scope>
    <source>
        <strain evidence="2">MES-2147</strain>
    </source>
</reference>
<organism evidence="2 3">
    <name type="scientific">Modicella reniformis</name>
    <dbReference type="NCBI Taxonomy" id="1440133"/>
    <lineage>
        <taxon>Eukaryota</taxon>
        <taxon>Fungi</taxon>
        <taxon>Fungi incertae sedis</taxon>
        <taxon>Mucoromycota</taxon>
        <taxon>Mortierellomycotina</taxon>
        <taxon>Mortierellomycetes</taxon>
        <taxon>Mortierellales</taxon>
        <taxon>Mortierellaceae</taxon>
        <taxon>Modicella</taxon>
    </lineage>
</organism>
<accession>A0A9P6MKW3</accession>
<feature type="compositionally biased region" description="Acidic residues" evidence="1">
    <location>
        <begin position="323"/>
        <end position="335"/>
    </location>
</feature>
<dbReference type="GO" id="GO:0000182">
    <property type="term" value="F:rDNA binding"/>
    <property type="evidence" value="ECO:0007669"/>
    <property type="project" value="TreeGrafter"/>
</dbReference>
<feature type="region of interest" description="Disordered" evidence="1">
    <location>
        <begin position="389"/>
        <end position="422"/>
    </location>
</feature>
<dbReference type="CDD" id="cd00167">
    <property type="entry name" value="SANT"/>
    <property type="match status" value="1"/>
</dbReference>
<dbReference type="Proteomes" id="UP000749646">
    <property type="component" value="Unassembled WGS sequence"/>
</dbReference>
<protein>
    <submittedName>
        <fullName evidence="2">Uncharacterized protein</fullName>
    </submittedName>
</protein>
<keyword evidence="3" id="KW-1185">Reference proteome</keyword>
<feature type="region of interest" description="Disordered" evidence="1">
    <location>
        <begin position="322"/>
        <end position="356"/>
    </location>
</feature>
<evidence type="ECO:0000256" key="1">
    <source>
        <dbReference type="SAM" id="MobiDB-lite"/>
    </source>
</evidence>
<dbReference type="SUPFAM" id="SSF46689">
    <property type="entry name" value="Homeodomain-like"/>
    <property type="match status" value="1"/>
</dbReference>
<dbReference type="EMBL" id="JAAAHW010000113">
    <property type="protein sequence ID" value="KAG0006461.1"/>
    <property type="molecule type" value="Genomic_DNA"/>
</dbReference>
<dbReference type="InterPro" id="IPR001005">
    <property type="entry name" value="SANT/Myb"/>
</dbReference>
<proteinExistence type="predicted"/>
<gene>
    <name evidence="2" type="ORF">BGZ65_007740</name>
</gene>
<dbReference type="InterPro" id="IPR009057">
    <property type="entry name" value="Homeodomain-like_sf"/>
</dbReference>
<dbReference type="InterPro" id="IPR039601">
    <property type="entry name" value="Rrn5"/>
</dbReference>
<dbReference type="GO" id="GO:0042790">
    <property type="term" value="P:nucleolar large rRNA transcription by RNA polymerase I"/>
    <property type="evidence" value="ECO:0007669"/>
    <property type="project" value="InterPro"/>
</dbReference>
<dbReference type="PANTHER" id="PTHR28079">
    <property type="entry name" value="RNA POLYMERASE I-SPECIFIC TRANSCRIPTION INITIATION FACTOR RRN5"/>
    <property type="match status" value="1"/>
</dbReference>
<dbReference type="AlphaFoldDB" id="A0A9P6MKW3"/>
<evidence type="ECO:0000313" key="3">
    <source>
        <dbReference type="Proteomes" id="UP000749646"/>
    </source>
</evidence>
<evidence type="ECO:0000313" key="2">
    <source>
        <dbReference type="EMBL" id="KAG0006461.1"/>
    </source>
</evidence>
<dbReference type="OrthoDB" id="2240312at2759"/>
<sequence>MRKHNEELHELENNVRLNSNGQFAEGRPDYYDDMIMTTAISTPTRAYKALMKRVLFREDKQRKDRIVEDEADPDAQEVSGRSQKPLVAGGMAWTAEEGDLFFQGLKRFGKHSVWAIQEHIKTRSLAEVVTMIQTMEAELARRRYFGLEVIRMSEMPMAEEADDEQVELEERCAEAILDQETKTYWKQRDMELSRYKVRSLCMSNDLFRPRCPYFNHRVLTRRKNLDYLTGKLSFILLDALKKWLRAILTELYMVQQERRRVNLVLNKFPNEFHYRYNPFYITAQDVLRTLYAQRKPIYSNSFFDTVPERLFYTDTEKWSDMETQSDEWMSDEEEIDLQKTDEGSVTPPDQRPTESNFEYLHLADPVKRSPDIKTETSAAADHLATLKTMAPSKRKRKWTGKDKSPESADMSSLDNLDPVITGHPRLDRQQRLRDKIVECKGPSWATLGKDEKSTQHPEESWCRNVQIYEEQIEDMARVIPQVRLEEMYAPGYGILPNNASFLHDVTRAPPKNGYGLGERDAGGLWLMDMNPTELFHDDGYITMPFARFSVLSVCIGERIGTTCLLFL</sequence>
<comment type="caution">
    <text evidence="2">The sequence shown here is derived from an EMBL/GenBank/DDBJ whole genome shotgun (WGS) entry which is preliminary data.</text>
</comment>
<name>A0A9P6MKW3_9FUNG</name>
<dbReference type="GO" id="GO:0001181">
    <property type="term" value="F:RNA polymerase I general transcription initiation factor activity"/>
    <property type="evidence" value="ECO:0007669"/>
    <property type="project" value="TreeGrafter"/>
</dbReference>
<dbReference type="PANTHER" id="PTHR28079:SF1">
    <property type="entry name" value="RNA POLYMERASE I-SPECIFIC TRANSCRIPTION INITIATION FACTOR RRN5"/>
    <property type="match status" value="1"/>
</dbReference>
<dbReference type="GO" id="GO:0006361">
    <property type="term" value="P:transcription initiation at RNA polymerase I promoter"/>
    <property type="evidence" value="ECO:0007669"/>
    <property type="project" value="TreeGrafter"/>
</dbReference>
<dbReference type="GO" id="GO:0000500">
    <property type="term" value="C:RNA polymerase I upstream activating factor complex"/>
    <property type="evidence" value="ECO:0007669"/>
    <property type="project" value="InterPro"/>
</dbReference>